<organism evidence="2 3">
    <name type="scientific">Periplaneta americana</name>
    <name type="common">American cockroach</name>
    <name type="synonym">Blatta americana</name>
    <dbReference type="NCBI Taxonomy" id="6978"/>
    <lineage>
        <taxon>Eukaryota</taxon>
        <taxon>Metazoa</taxon>
        <taxon>Ecdysozoa</taxon>
        <taxon>Arthropoda</taxon>
        <taxon>Hexapoda</taxon>
        <taxon>Insecta</taxon>
        <taxon>Pterygota</taxon>
        <taxon>Neoptera</taxon>
        <taxon>Polyneoptera</taxon>
        <taxon>Dictyoptera</taxon>
        <taxon>Blattodea</taxon>
        <taxon>Blattoidea</taxon>
        <taxon>Blattidae</taxon>
        <taxon>Blattinae</taxon>
        <taxon>Periplaneta</taxon>
    </lineage>
</organism>
<accession>A0ABQ8SWT5</accession>
<protein>
    <recommendedName>
        <fullName evidence="1">Reverse transcriptase domain-containing protein</fullName>
    </recommendedName>
</protein>
<dbReference type="EMBL" id="JAJSOF020000019">
    <property type="protein sequence ID" value="KAJ4438289.1"/>
    <property type="molecule type" value="Genomic_DNA"/>
</dbReference>
<evidence type="ECO:0000313" key="3">
    <source>
        <dbReference type="Proteomes" id="UP001148838"/>
    </source>
</evidence>
<dbReference type="InterPro" id="IPR043502">
    <property type="entry name" value="DNA/RNA_pol_sf"/>
</dbReference>
<reference evidence="2 3" key="1">
    <citation type="journal article" date="2022" name="Allergy">
        <title>Genome assembly and annotation of Periplaneta americana reveal a comprehensive cockroach allergen profile.</title>
        <authorList>
            <person name="Wang L."/>
            <person name="Xiong Q."/>
            <person name="Saelim N."/>
            <person name="Wang L."/>
            <person name="Nong W."/>
            <person name="Wan A.T."/>
            <person name="Shi M."/>
            <person name="Liu X."/>
            <person name="Cao Q."/>
            <person name="Hui J.H.L."/>
            <person name="Sookrung N."/>
            <person name="Leung T.F."/>
            <person name="Tungtrongchitr A."/>
            <person name="Tsui S.K.W."/>
        </authorList>
    </citation>
    <scope>NUCLEOTIDE SEQUENCE [LARGE SCALE GENOMIC DNA]</scope>
    <source>
        <strain evidence="2">PWHHKU_190912</strain>
    </source>
</reference>
<dbReference type="Pfam" id="PF00078">
    <property type="entry name" value="RVT_1"/>
    <property type="match status" value="1"/>
</dbReference>
<keyword evidence="3" id="KW-1185">Reference proteome</keyword>
<evidence type="ECO:0000259" key="1">
    <source>
        <dbReference type="PROSITE" id="PS50878"/>
    </source>
</evidence>
<dbReference type="PANTHER" id="PTHR47027:SF20">
    <property type="entry name" value="REVERSE TRANSCRIPTASE-LIKE PROTEIN WITH RNA-DIRECTED DNA POLYMERASE DOMAIN"/>
    <property type="match status" value="1"/>
</dbReference>
<evidence type="ECO:0000313" key="2">
    <source>
        <dbReference type="EMBL" id="KAJ4438289.1"/>
    </source>
</evidence>
<dbReference type="PANTHER" id="PTHR47027">
    <property type="entry name" value="REVERSE TRANSCRIPTASE DOMAIN-CONTAINING PROTEIN"/>
    <property type="match status" value="1"/>
</dbReference>
<comment type="caution">
    <text evidence="2">The sequence shown here is derived from an EMBL/GenBank/DDBJ whole genome shotgun (WGS) entry which is preliminary data.</text>
</comment>
<feature type="domain" description="Reverse transcriptase" evidence="1">
    <location>
        <begin position="1"/>
        <end position="293"/>
    </location>
</feature>
<dbReference type="Proteomes" id="UP001148838">
    <property type="component" value="Unassembled WGS sequence"/>
</dbReference>
<dbReference type="PROSITE" id="PS50878">
    <property type="entry name" value="RT_POL"/>
    <property type="match status" value="1"/>
</dbReference>
<sequence>MRLVKCFVWSVALYGGETWTLRRREQTRLETFEMWIWRRTEHVKSSNKFFYNFLSSSYNILRMLSKQYVTIGIWKIQVAQILFLGQYNFLKSSYDILKSAVKKLKVRIYKTVILPVVLHGCETWTLTFREEQRLRVFENKILRKIFGANRDEVTGEWRKLHNAELHIWYSSPDIIRNIKSRRVPQGSILAPFLYLIYTHDIPTAKSDSLTVAQFADDIAVLSKGDTGEQVTTILQNFLQEIEIWNKKWRTVMNTNKSSTVTFTYLKKEKVFPLYLNCSPVPQHEEVRHLGLILDSRLTWNKHLTYTLQKLRYRLHRLKAILSSSSLSLSNKSASNVLSMFPTNCALCAASPTWTASVDKQEMSAATEWLNVHPAALTLISLNSLAYRFQCNHQLRMDIYAVFHQCAVDEETHRLEGADKVEQTLCGKDDFCFEAAVGTCGELFFRFRENMVDIIPIKCKAKPGSNRVFMNEDDLNRAFEAVKYGNSVRQTFITFHIPIKALERRVETGNSTNCAIGSSDT</sequence>
<name>A0ABQ8SWT5_PERAM</name>
<dbReference type="InterPro" id="IPR000477">
    <property type="entry name" value="RT_dom"/>
</dbReference>
<gene>
    <name evidence="2" type="ORF">ANN_14228</name>
</gene>
<dbReference type="SUPFAM" id="SSF56672">
    <property type="entry name" value="DNA/RNA polymerases"/>
    <property type="match status" value="1"/>
</dbReference>
<proteinExistence type="predicted"/>